<dbReference type="PROSITE" id="PS51257">
    <property type="entry name" value="PROKAR_LIPOPROTEIN"/>
    <property type="match status" value="1"/>
</dbReference>
<proteinExistence type="predicted"/>
<gene>
    <name evidence="2" type="ORF">Y981_08600</name>
</gene>
<dbReference type="RefSeq" id="WP_038505685.1">
    <property type="nucleotide sequence ID" value="NZ_CP007243.1"/>
</dbReference>
<reference evidence="2 3" key="2">
    <citation type="journal article" date="2015" name="Biomed. Res. Int.">
        <title>Effects of Arsenite Resistance on the Growth and Functional Gene Expression of Leptospirillum ferriphilum and Acidithiobacillus thiooxidans in Pure Culture and Coculture.</title>
        <authorList>
            <person name="Jiang H."/>
            <person name="Liang Y."/>
            <person name="Yin H."/>
            <person name="Xiao Y."/>
            <person name="Guo X."/>
            <person name="Xu Y."/>
            <person name="Hu Q."/>
            <person name="Liu H."/>
            <person name="Liu X."/>
        </authorList>
    </citation>
    <scope>NUCLEOTIDE SEQUENCE [LARGE SCALE GENOMIC DNA]</scope>
    <source>
        <strain evidence="2 3">YSK</strain>
    </source>
</reference>
<dbReference type="Gene3D" id="3.40.190.10">
    <property type="entry name" value="Periplasmic binding protein-like II"/>
    <property type="match status" value="1"/>
</dbReference>
<evidence type="ECO:0000313" key="2">
    <source>
        <dbReference type="EMBL" id="AIA31827.1"/>
    </source>
</evidence>
<dbReference type="AlphaFoldDB" id="A0A059Y2X0"/>
<accession>A0A059Y2X0</accession>
<dbReference type="KEGG" id="lfp:Y981_08600"/>
<name>A0A059Y2X0_9BACT</name>
<evidence type="ECO:0000256" key="1">
    <source>
        <dbReference type="SAM" id="SignalP"/>
    </source>
</evidence>
<evidence type="ECO:0000313" key="3">
    <source>
        <dbReference type="Proteomes" id="UP000027059"/>
    </source>
</evidence>
<dbReference type="EMBL" id="CP007243">
    <property type="protein sequence ID" value="AIA31827.1"/>
    <property type="molecule type" value="Genomic_DNA"/>
</dbReference>
<dbReference type="Pfam" id="PF13531">
    <property type="entry name" value="SBP_bac_11"/>
    <property type="match status" value="1"/>
</dbReference>
<sequence>MNRCFPVLFAGVLLSSCFLFSPASRAVDLPPIRNVPALDQPPILAWPRDTKPASADITDPSADTLSDLHGVLQRDSCRKLDLLLSTEGNYYMALHELVQTLLKPGTPGAPGSFLYTTSPPVSLPQSKGNALSLGNLRILCRPSVAVASWPTVKKLQKAGLVEGRPIPVIQGEGEVLLVKKGNPLHIRSIWDLGRPGVRVVTPNPVKEQGAFLAYARTLYQIAKNDPHPPAGWTAKKLFRAIYDSSDPHKWVAGPRIHHRDEPWSVAYGHADVAILFHQLGVATQRAFPGLFDLVPLGGTIEHPRPLPGSVISTSVLVRIRGHWTPKQKKAREALIRAYTSRRFTKILERWGMKRPEGFRERKDTTYDPKA</sequence>
<dbReference type="SUPFAM" id="SSF53850">
    <property type="entry name" value="Periplasmic binding protein-like II"/>
    <property type="match status" value="1"/>
</dbReference>
<dbReference type="HOGENOM" id="CLU_747619_0_0_0"/>
<feature type="signal peptide" evidence="1">
    <location>
        <begin position="1"/>
        <end position="26"/>
    </location>
</feature>
<reference evidence="3" key="1">
    <citation type="submission" date="2014-02" db="EMBL/GenBank/DDBJ databases">
        <title>Complete genome sequence and comparative genomic analysis of the nitrogen-fixing bacterium Leptospirillum ferriphilum YSK.</title>
        <authorList>
            <person name="Guo X."/>
            <person name="Yin H."/>
            <person name="Liang Y."/>
            <person name="Hu Q."/>
            <person name="Ma L."/>
            <person name="Xiao Y."/>
            <person name="Zhang X."/>
            <person name="Qiu G."/>
            <person name="Liu X."/>
        </authorList>
    </citation>
    <scope>NUCLEOTIDE SEQUENCE [LARGE SCALE GENOMIC DNA]</scope>
    <source>
        <strain evidence="3">YSK</strain>
    </source>
</reference>
<organism evidence="2 3">
    <name type="scientific">Leptospirillum ferriphilum YSK</name>
    <dbReference type="NCBI Taxonomy" id="1441628"/>
    <lineage>
        <taxon>Bacteria</taxon>
        <taxon>Pseudomonadati</taxon>
        <taxon>Nitrospirota</taxon>
        <taxon>Nitrospiria</taxon>
        <taxon>Nitrospirales</taxon>
        <taxon>Nitrospiraceae</taxon>
        <taxon>Leptospirillum</taxon>
    </lineage>
</organism>
<dbReference type="OrthoDB" id="9802127at2"/>
<protein>
    <submittedName>
        <fullName evidence="2">Uncharacterized protein</fullName>
    </submittedName>
</protein>
<keyword evidence="3" id="KW-1185">Reference proteome</keyword>
<keyword evidence="1" id="KW-0732">Signal</keyword>
<feature type="chain" id="PRO_5001584491" evidence="1">
    <location>
        <begin position="27"/>
        <end position="370"/>
    </location>
</feature>
<dbReference type="Proteomes" id="UP000027059">
    <property type="component" value="Chromosome"/>
</dbReference>